<dbReference type="EMBL" id="CP003914">
    <property type="protein sequence ID" value="AFX74046.1"/>
    <property type="molecule type" value="Genomic_DNA"/>
</dbReference>
<gene>
    <name evidence="3" type="ORF">MOS_114</name>
</gene>
<dbReference type="PIRSF" id="PIRSF004555">
    <property type="entry name" value="UCP004555"/>
    <property type="match status" value="1"/>
</dbReference>
<name>A0AAI8FDL4_MESHY</name>
<dbReference type="GO" id="GO:0005737">
    <property type="term" value="C:cytoplasm"/>
    <property type="evidence" value="ECO:0007669"/>
    <property type="project" value="UniProtKB-UniRule"/>
</dbReference>
<dbReference type="Proteomes" id="UP000009399">
    <property type="component" value="Chromosome"/>
</dbReference>
<protein>
    <recommendedName>
        <fullName evidence="1">Nucleoid-associated protein MOS_114</fullName>
    </recommendedName>
</protein>
<dbReference type="SUPFAM" id="SSF82607">
    <property type="entry name" value="YbaB-like"/>
    <property type="match status" value="1"/>
</dbReference>
<evidence type="ECO:0000313" key="3">
    <source>
        <dbReference type="EMBL" id="AFX74046.1"/>
    </source>
</evidence>
<reference evidence="3 4" key="1">
    <citation type="journal article" date="2013" name="Genome Announc.">
        <title>Complete Genome Sequence of Mycoplasma hyorhinis Strain SK76.</title>
        <authorList>
            <person name="Goodison S."/>
            <person name="Urquidi V."/>
            <person name="Kumar D."/>
            <person name="Reyes L."/>
            <person name="Rosser C.J."/>
        </authorList>
    </citation>
    <scope>NUCLEOTIDE SEQUENCE [LARGE SCALE GENOMIC DNA]</scope>
    <source>
        <strain evidence="3 4">SK76</strain>
    </source>
</reference>
<comment type="subcellular location">
    <subcellularLocation>
        <location evidence="1">Cytoplasm</location>
        <location evidence="1">Nucleoid</location>
    </subcellularLocation>
</comment>
<dbReference type="GO" id="GO:0043590">
    <property type="term" value="C:bacterial nucleoid"/>
    <property type="evidence" value="ECO:0007669"/>
    <property type="project" value="UniProtKB-UniRule"/>
</dbReference>
<evidence type="ECO:0000313" key="4">
    <source>
        <dbReference type="Proteomes" id="UP000009399"/>
    </source>
</evidence>
<organism evidence="3 4">
    <name type="scientific">Mesomycoplasma hyorhinis SK76</name>
    <dbReference type="NCBI Taxonomy" id="1118964"/>
    <lineage>
        <taxon>Bacteria</taxon>
        <taxon>Bacillati</taxon>
        <taxon>Mycoplasmatota</taxon>
        <taxon>Mycoplasmoidales</taxon>
        <taxon>Metamycoplasmataceae</taxon>
        <taxon>Mesomycoplasma</taxon>
    </lineage>
</organism>
<dbReference type="GeneID" id="93248248"/>
<feature type="coiled-coil region" evidence="2">
    <location>
        <begin position="3"/>
        <end position="30"/>
    </location>
</feature>
<dbReference type="RefSeq" id="WP_013301937.1">
    <property type="nucleotide sequence ID" value="NC_019552.1"/>
</dbReference>
<comment type="function">
    <text evidence="1">Binds to DNA and alters its conformation. May be involved in regulation of gene expression, nucleoid organization and DNA protection.</text>
</comment>
<dbReference type="AlphaFoldDB" id="A0AAI8FDL4"/>
<sequence>MNIQELMKQAQKMQKEIKEKEKRLNQEEFTFSRHGIELVISGGREIKKLTINPALADPDDMETLEELLIITINEALLELNKKHEALMPKQEGTPF</sequence>
<dbReference type="GO" id="GO:0003677">
    <property type="term" value="F:DNA binding"/>
    <property type="evidence" value="ECO:0007669"/>
    <property type="project" value="UniProtKB-UniRule"/>
</dbReference>
<evidence type="ECO:0000256" key="2">
    <source>
        <dbReference type="SAM" id="Coils"/>
    </source>
</evidence>
<dbReference type="KEGG" id="mhs:MOS_114"/>
<dbReference type="Pfam" id="PF02575">
    <property type="entry name" value="YbaB_DNA_bd"/>
    <property type="match status" value="1"/>
</dbReference>
<proteinExistence type="inferred from homology"/>
<comment type="similarity">
    <text evidence="1">Belongs to the YbaB/EbfC family.</text>
</comment>
<dbReference type="HAMAP" id="MF_00274">
    <property type="entry name" value="DNA_YbaB_EbfC"/>
    <property type="match status" value="1"/>
</dbReference>
<comment type="subunit">
    <text evidence="1">Homodimer.</text>
</comment>
<keyword evidence="1" id="KW-0238">DNA-binding</keyword>
<evidence type="ECO:0000256" key="1">
    <source>
        <dbReference type="HAMAP-Rule" id="MF_00274"/>
    </source>
</evidence>
<accession>A0AAI8FDL4</accession>
<keyword evidence="2" id="KW-0175">Coiled coil</keyword>
<keyword evidence="1" id="KW-0963">Cytoplasm</keyword>
<dbReference type="Gene3D" id="3.30.1310.10">
    <property type="entry name" value="Nucleoid-associated protein YbaB-like domain"/>
    <property type="match status" value="1"/>
</dbReference>
<dbReference type="InterPro" id="IPR036894">
    <property type="entry name" value="YbaB-like_sf"/>
</dbReference>
<dbReference type="NCBIfam" id="TIGR00103">
    <property type="entry name" value="DNA_YbaB_EbfC"/>
    <property type="match status" value="1"/>
</dbReference>
<dbReference type="InterPro" id="IPR004401">
    <property type="entry name" value="YbaB/EbfC"/>
</dbReference>